<accession>A0A2T5BTT6</accession>
<dbReference type="RefSeq" id="WP_107823992.1">
    <property type="nucleotide sequence ID" value="NZ_QAAD01000037.1"/>
</dbReference>
<gene>
    <name evidence="2" type="ORF">C8N47_13714</name>
</gene>
<evidence type="ECO:0000259" key="1">
    <source>
        <dbReference type="Pfam" id="PF04765"/>
    </source>
</evidence>
<reference evidence="2 3" key="1">
    <citation type="submission" date="2018-04" db="EMBL/GenBank/DDBJ databases">
        <title>Genomic Encyclopedia of Archaeal and Bacterial Type Strains, Phase II (KMG-II): from individual species to whole genera.</title>
        <authorList>
            <person name="Goeker M."/>
        </authorList>
    </citation>
    <scope>NUCLEOTIDE SEQUENCE [LARGE SCALE GENOMIC DNA]</scope>
    <source>
        <strain evidence="2 3">DSM 28823</strain>
    </source>
</reference>
<feature type="domain" description="TOD1/MUCI70 glycosyltransferase-like" evidence="1">
    <location>
        <begin position="4"/>
        <end position="195"/>
    </location>
</feature>
<dbReference type="SUPFAM" id="SSF53448">
    <property type="entry name" value="Nucleotide-diphospho-sugar transferases"/>
    <property type="match status" value="1"/>
</dbReference>
<organism evidence="2 3">
    <name type="scientific">Mangrovibacterium marinum</name>
    <dbReference type="NCBI Taxonomy" id="1639118"/>
    <lineage>
        <taxon>Bacteria</taxon>
        <taxon>Pseudomonadati</taxon>
        <taxon>Bacteroidota</taxon>
        <taxon>Bacteroidia</taxon>
        <taxon>Marinilabiliales</taxon>
        <taxon>Prolixibacteraceae</taxon>
        <taxon>Mangrovibacterium</taxon>
    </lineage>
</organism>
<name>A0A2T5BTT6_9BACT</name>
<dbReference type="InterPro" id="IPR029044">
    <property type="entry name" value="Nucleotide-diphossugar_trans"/>
</dbReference>
<dbReference type="OrthoDB" id="396512at2"/>
<dbReference type="Pfam" id="PF04765">
    <property type="entry name" value="TOD1_MUCI70"/>
    <property type="match status" value="1"/>
</dbReference>
<proteinExistence type="predicted"/>
<sequence>MKKVIYTCLTGNYDALQNPKYIMEGWDYICFTDTPDKHTSNNIWQYRQIPSKVKDNLRRSRYVKLKPHEVLQEYNISVYIDSNITILDNKLEERIDQLLKLNSKISIAKHPERNCIYKEGEVCIRERLDRKRTITKQLRYLNEQKFPKHFGLYENNIIFRQHNDPQIVTLGNEWWNLYLNYSKRDQLSLAYLLWQNGIECTPLFRGSFNVRESSSFQYTQHEKRAGTITKRLIEFIKKYFIK</sequence>
<dbReference type="AlphaFoldDB" id="A0A2T5BTT6"/>
<evidence type="ECO:0000313" key="3">
    <source>
        <dbReference type="Proteomes" id="UP000243525"/>
    </source>
</evidence>
<comment type="caution">
    <text evidence="2">The sequence shown here is derived from an EMBL/GenBank/DDBJ whole genome shotgun (WGS) entry which is preliminary data.</text>
</comment>
<keyword evidence="3" id="KW-1185">Reference proteome</keyword>
<dbReference type="InterPro" id="IPR048354">
    <property type="entry name" value="TOD1_MUCI70_glycTrfase_dom"/>
</dbReference>
<dbReference type="Proteomes" id="UP000243525">
    <property type="component" value="Unassembled WGS sequence"/>
</dbReference>
<protein>
    <submittedName>
        <fullName evidence="2">Uncharacterized protein DUF616</fullName>
    </submittedName>
</protein>
<evidence type="ECO:0000313" key="2">
    <source>
        <dbReference type="EMBL" id="PTN02884.1"/>
    </source>
</evidence>
<dbReference type="EMBL" id="QAAD01000037">
    <property type="protein sequence ID" value="PTN02884.1"/>
    <property type="molecule type" value="Genomic_DNA"/>
</dbReference>